<protein>
    <submittedName>
        <fullName evidence="1">Uncharacterized protein</fullName>
    </submittedName>
</protein>
<proteinExistence type="predicted"/>
<dbReference type="AlphaFoldDB" id="A0A1H2F9P0"/>
<dbReference type="Proteomes" id="UP000182882">
    <property type="component" value="Unassembled WGS sequence"/>
</dbReference>
<accession>A0A1H2F9P0</accession>
<name>A0A1H2F9P0_9PROT</name>
<dbReference type="KEGG" id="nur:ATY38_13265"/>
<organism evidence="1 2">
    <name type="scientific">Nitrosomonas ureae</name>
    <dbReference type="NCBI Taxonomy" id="44577"/>
    <lineage>
        <taxon>Bacteria</taxon>
        <taxon>Pseudomonadati</taxon>
        <taxon>Pseudomonadota</taxon>
        <taxon>Betaproteobacteria</taxon>
        <taxon>Nitrosomonadales</taxon>
        <taxon>Nitrosomonadaceae</taxon>
        <taxon>Nitrosomonas</taxon>
    </lineage>
</organism>
<sequence>MKVSSNKNNPLDKNRAEERRSQLQDYFGNSANILHGKINLDEFRNYTLSLFFTNIYLRELNALLIPD</sequence>
<gene>
    <name evidence="1" type="ORF">SAMN05216406_1199</name>
</gene>
<evidence type="ECO:0000313" key="1">
    <source>
        <dbReference type="EMBL" id="SDU03963.1"/>
    </source>
</evidence>
<dbReference type="EMBL" id="FNLN01000019">
    <property type="protein sequence ID" value="SDU03963.1"/>
    <property type="molecule type" value="Genomic_DNA"/>
</dbReference>
<reference evidence="2" key="1">
    <citation type="submission" date="2016-10" db="EMBL/GenBank/DDBJ databases">
        <authorList>
            <person name="Varghese N."/>
            <person name="Submissions S."/>
        </authorList>
    </citation>
    <scope>NUCLEOTIDE SEQUENCE [LARGE SCALE GENOMIC DNA]</scope>
    <source>
        <strain evidence="2">Nm10</strain>
    </source>
</reference>
<keyword evidence="2" id="KW-1185">Reference proteome</keyword>
<evidence type="ECO:0000313" key="2">
    <source>
        <dbReference type="Proteomes" id="UP000182882"/>
    </source>
</evidence>